<organism evidence="2 3">
    <name type="scientific">Eiseniibacteriota bacterium</name>
    <dbReference type="NCBI Taxonomy" id="2212470"/>
    <lineage>
        <taxon>Bacteria</taxon>
        <taxon>Candidatus Eiseniibacteriota</taxon>
    </lineage>
</organism>
<feature type="signal peptide" evidence="1">
    <location>
        <begin position="1"/>
        <end position="19"/>
    </location>
</feature>
<accession>A0A538S9T0</accession>
<gene>
    <name evidence="2" type="ORF">E6K73_12585</name>
</gene>
<sequence>MARVAVFISGLALCLIVLAATPPPARAEFPFSLRVSGGLGQGGGQSDGATAVGPFGIAAVDFAWRHRPGRAIVLSLETAGGPFSVSHLASLTPRYLDSIDHTSLVLGIERSLPDTPSGPYVQFGAGIGRVVTDAFQRSNGVALSGAAGARIVPSPGPVGFLFGLRTNHVFSAHARCHALAVTLGLTIHPR</sequence>
<dbReference type="AlphaFoldDB" id="A0A538S9T0"/>
<protein>
    <recommendedName>
        <fullName evidence="4">Outer membrane protein beta-barrel domain-containing protein</fullName>
    </recommendedName>
</protein>
<reference evidence="2 3" key="1">
    <citation type="journal article" date="2019" name="Nat. Microbiol.">
        <title>Mediterranean grassland soil C-N compound turnover is dependent on rainfall and depth, and is mediated by genomically divergent microorganisms.</title>
        <authorList>
            <person name="Diamond S."/>
            <person name="Andeer P.F."/>
            <person name="Li Z."/>
            <person name="Crits-Christoph A."/>
            <person name="Burstein D."/>
            <person name="Anantharaman K."/>
            <person name="Lane K.R."/>
            <person name="Thomas B.C."/>
            <person name="Pan C."/>
            <person name="Northen T.R."/>
            <person name="Banfield J.F."/>
        </authorList>
    </citation>
    <scope>NUCLEOTIDE SEQUENCE [LARGE SCALE GENOMIC DNA]</scope>
    <source>
        <strain evidence="2">WS_3</strain>
    </source>
</reference>
<feature type="chain" id="PRO_5022068159" description="Outer membrane protein beta-barrel domain-containing protein" evidence="1">
    <location>
        <begin position="20"/>
        <end position="190"/>
    </location>
</feature>
<evidence type="ECO:0000313" key="3">
    <source>
        <dbReference type="Proteomes" id="UP000320184"/>
    </source>
</evidence>
<comment type="caution">
    <text evidence="2">The sequence shown here is derived from an EMBL/GenBank/DDBJ whole genome shotgun (WGS) entry which is preliminary data.</text>
</comment>
<keyword evidence="1" id="KW-0732">Signal</keyword>
<evidence type="ECO:0000256" key="1">
    <source>
        <dbReference type="SAM" id="SignalP"/>
    </source>
</evidence>
<evidence type="ECO:0000313" key="2">
    <source>
        <dbReference type="EMBL" id="TMQ48141.1"/>
    </source>
</evidence>
<evidence type="ECO:0008006" key="4">
    <source>
        <dbReference type="Google" id="ProtNLM"/>
    </source>
</evidence>
<dbReference type="EMBL" id="VBOT01000153">
    <property type="protein sequence ID" value="TMQ48141.1"/>
    <property type="molecule type" value="Genomic_DNA"/>
</dbReference>
<proteinExistence type="predicted"/>
<name>A0A538S9T0_UNCEI</name>
<dbReference type="Proteomes" id="UP000320184">
    <property type="component" value="Unassembled WGS sequence"/>
</dbReference>